<accession>A0A507ASQ6</accession>
<proteinExistence type="predicted"/>
<dbReference type="InterPro" id="IPR011032">
    <property type="entry name" value="GroES-like_sf"/>
</dbReference>
<evidence type="ECO:0000256" key="2">
    <source>
        <dbReference type="ARBA" id="ARBA00069006"/>
    </source>
</evidence>
<dbReference type="Proteomes" id="UP000319257">
    <property type="component" value="Unassembled WGS sequence"/>
</dbReference>
<dbReference type="InterPro" id="IPR045010">
    <property type="entry name" value="MDR_fam"/>
</dbReference>
<evidence type="ECO:0000256" key="3">
    <source>
        <dbReference type="ARBA" id="ARBA00083301"/>
    </source>
</evidence>
<sequence length="350" mass="37358">MVQNRALVFSAVPDGLPVAGKHMQVQATEFDDAAQPPAGGFTAKTIYASLDPYLRLRLVAPDKPRPGFEPLPAGSIIPNTVIARIIKSDNAALPPNTVVIGMAPIQEYISVTGEQAFQFSPLQNPANVDLKLFLGPLGMPGLAAYAGLYEVAKPRTGETIFVSGASGAVGQLVGQIAKQAGLRVIGAAGSDEKVRLLTDVFKFDGAFNHRDGDARAHLERLAPGGIDIYYDNVGGELLDVAIDAMKPLGRIVACGQSSQYNALPSQQYGIRNTWQMPGKRITWRGMNIFDDGLGDKYRAVHQEKVGQWISDGTMQAVFSETKSIEEAPAGLADLFAGKNVGKAVIHFGEQ</sequence>
<protein>
    <recommendedName>
        <fullName evidence="2">Dehydrogenase FUB6</fullName>
    </recommendedName>
    <alternativeName>
        <fullName evidence="3">Fusaric acid biosynthesis protein 6</fullName>
    </alternativeName>
</protein>
<dbReference type="InterPro" id="IPR013149">
    <property type="entry name" value="ADH-like_C"/>
</dbReference>
<dbReference type="PANTHER" id="PTHR43205:SF7">
    <property type="entry name" value="PROSTAGLANDIN REDUCTASE 1"/>
    <property type="match status" value="1"/>
</dbReference>
<dbReference type="SUPFAM" id="SSF51735">
    <property type="entry name" value="NAD(P)-binding Rossmann-fold domains"/>
    <property type="match status" value="1"/>
</dbReference>
<comment type="caution">
    <text evidence="5">The sequence shown here is derived from an EMBL/GenBank/DDBJ whole genome shotgun (WGS) entry which is preliminary data.</text>
</comment>
<evidence type="ECO:0000259" key="4">
    <source>
        <dbReference type="SMART" id="SM00829"/>
    </source>
</evidence>
<dbReference type="InterPro" id="IPR020843">
    <property type="entry name" value="ER"/>
</dbReference>
<dbReference type="PANTHER" id="PTHR43205">
    <property type="entry name" value="PROSTAGLANDIN REDUCTASE"/>
    <property type="match status" value="1"/>
</dbReference>
<dbReference type="AlphaFoldDB" id="A0A507ASQ6"/>
<dbReference type="GO" id="GO:0016628">
    <property type="term" value="F:oxidoreductase activity, acting on the CH-CH group of donors, NAD or NADP as acceptor"/>
    <property type="evidence" value="ECO:0007669"/>
    <property type="project" value="InterPro"/>
</dbReference>
<dbReference type="SUPFAM" id="SSF50129">
    <property type="entry name" value="GroES-like"/>
    <property type="match status" value="1"/>
</dbReference>
<dbReference type="Pfam" id="PF16884">
    <property type="entry name" value="ADH_N_2"/>
    <property type="match status" value="1"/>
</dbReference>
<dbReference type="InParanoid" id="A0A507ASQ6"/>
<dbReference type="RefSeq" id="XP_030989652.1">
    <property type="nucleotide sequence ID" value="XM_031133010.1"/>
</dbReference>
<dbReference type="GeneID" id="41977843"/>
<evidence type="ECO:0000313" key="5">
    <source>
        <dbReference type="EMBL" id="TPX07941.1"/>
    </source>
</evidence>
<dbReference type="Gene3D" id="3.90.180.10">
    <property type="entry name" value="Medium-chain alcohol dehydrogenases, catalytic domain"/>
    <property type="match status" value="1"/>
</dbReference>
<dbReference type="InterPro" id="IPR036291">
    <property type="entry name" value="NAD(P)-bd_dom_sf"/>
</dbReference>
<dbReference type="Pfam" id="PF00107">
    <property type="entry name" value="ADH_zinc_N"/>
    <property type="match status" value="1"/>
</dbReference>
<reference evidence="5 6" key="1">
    <citation type="submission" date="2019-06" db="EMBL/GenBank/DDBJ databases">
        <title>Draft genome sequence of the filamentous fungus Phialemoniopsis curvata isolated from diesel fuel.</title>
        <authorList>
            <person name="Varaljay V.A."/>
            <person name="Lyon W.J."/>
            <person name="Crouch A.L."/>
            <person name="Drake C.E."/>
            <person name="Hollomon J.M."/>
            <person name="Nadeau L.J."/>
            <person name="Nunn H.S."/>
            <person name="Stevenson B.S."/>
            <person name="Bojanowski C.L."/>
            <person name="Crookes-Goodson W.J."/>
        </authorList>
    </citation>
    <scope>NUCLEOTIDE SEQUENCE [LARGE SCALE GENOMIC DNA]</scope>
    <source>
        <strain evidence="5 6">D216</strain>
    </source>
</reference>
<keyword evidence="6" id="KW-1185">Reference proteome</keyword>
<evidence type="ECO:0000256" key="1">
    <source>
        <dbReference type="ARBA" id="ARBA00023002"/>
    </source>
</evidence>
<dbReference type="OrthoDB" id="809632at2759"/>
<dbReference type="Gene3D" id="3.40.50.720">
    <property type="entry name" value="NAD(P)-binding Rossmann-like Domain"/>
    <property type="match status" value="1"/>
</dbReference>
<dbReference type="SMART" id="SM00829">
    <property type="entry name" value="PKS_ER"/>
    <property type="match status" value="1"/>
</dbReference>
<dbReference type="InterPro" id="IPR041694">
    <property type="entry name" value="ADH_N_2"/>
</dbReference>
<dbReference type="CDD" id="cd05288">
    <property type="entry name" value="PGDH"/>
    <property type="match status" value="1"/>
</dbReference>
<evidence type="ECO:0000313" key="6">
    <source>
        <dbReference type="Proteomes" id="UP000319257"/>
    </source>
</evidence>
<dbReference type="FunFam" id="3.40.50.720:FF:000121">
    <property type="entry name" value="Prostaglandin reductase 2"/>
    <property type="match status" value="1"/>
</dbReference>
<dbReference type="EMBL" id="SKBQ01000083">
    <property type="protein sequence ID" value="TPX07941.1"/>
    <property type="molecule type" value="Genomic_DNA"/>
</dbReference>
<gene>
    <name evidence="5" type="ORF">E0L32_010396</name>
</gene>
<keyword evidence="1" id="KW-0560">Oxidoreductase</keyword>
<feature type="domain" description="Enoyl reductase (ER)" evidence="4">
    <location>
        <begin position="75"/>
        <end position="345"/>
    </location>
</feature>
<organism evidence="5 6">
    <name type="scientific">Thyridium curvatum</name>
    <dbReference type="NCBI Taxonomy" id="1093900"/>
    <lineage>
        <taxon>Eukaryota</taxon>
        <taxon>Fungi</taxon>
        <taxon>Dikarya</taxon>
        <taxon>Ascomycota</taxon>
        <taxon>Pezizomycotina</taxon>
        <taxon>Sordariomycetes</taxon>
        <taxon>Sordariomycetidae</taxon>
        <taxon>Thyridiales</taxon>
        <taxon>Thyridiaceae</taxon>
        <taxon>Thyridium</taxon>
    </lineage>
</organism>
<name>A0A507ASQ6_9PEZI</name>